<sequence>MAQDIVNGIRTSLAIDDNKFENENSLHRLYSSLDASSSSYYSETCRDCDIDNASLRAICCTIEKVIEGWDEYLQTFRSFGIKDNSVCCDHMIHWLYGKVKDDSSNVIDLYKLYNKLGPLLEKKCLDKNTPEKSFKIFVKTHNKKILKDKKELYDFLEYFDNVKRILNRKYKKKDKYCTYLKYILSLYTEMKLNNFQKMYDKEIEYFEQKFKEVFTELPLLEKNCPGDYLNLVFDKENNTLRELKHEKGKESLKKTAVEYKDTEIALTDKTSHGMSAYEDILKEFSSSKIYEKLNSNVDIKEYYSTCKDILKLEKLFPGSVYLCEKLSRNIRNSISYISSNEENDHDRCLYFIFWTYDEIKKIYNGKIRKIFETPLFVELVKVANNIYYELSGNDVRINSELIQNEFRNKAELVRNLLSKDPKINKNIPNKNEVMKERFVRKNELFKYKPCFYSFDCGFDECTEMKDLFDYFKNYDSMETKASILTNKRMLFCKYIMYINILYEKYISKCCTCFFRSEKCIDDCPDYFKCNQLYNPYNLYTTLKCNAVLYQVTPMKKVDIPKYIDRYVIIKSEKSAEIVHKNSQEDIFYTFSLIGFTFLGIFFTFFIFYKFTPIGSIFHKKTPQKKKEKYNYHEKYNELLLYPDLESVNMNPQSRKIQIAYYRT</sequence>
<dbReference type="Pfam" id="PF05795">
    <property type="entry name" value="Plasmodium_Vir"/>
    <property type="match status" value="3"/>
</dbReference>
<dbReference type="AlphaFoldDB" id="A0A1A8WAV5"/>
<accession>A0A1A8WAV5</accession>
<evidence type="ECO:0000313" key="3">
    <source>
        <dbReference type="Proteomes" id="UP000078560"/>
    </source>
</evidence>
<gene>
    <name evidence="2" type="ORF">POVCU2_0052480</name>
</gene>
<evidence type="ECO:0000256" key="1">
    <source>
        <dbReference type="SAM" id="Phobius"/>
    </source>
</evidence>
<organism evidence="2 3">
    <name type="scientific">Plasmodium ovale curtisi</name>
    <dbReference type="NCBI Taxonomy" id="864141"/>
    <lineage>
        <taxon>Eukaryota</taxon>
        <taxon>Sar</taxon>
        <taxon>Alveolata</taxon>
        <taxon>Apicomplexa</taxon>
        <taxon>Aconoidasida</taxon>
        <taxon>Haemosporida</taxon>
        <taxon>Plasmodiidae</taxon>
        <taxon>Plasmodium</taxon>
        <taxon>Plasmodium (Plasmodium)</taxon>
    </lineage>
</organism>
<keyword evidence="1" id="KW-0472">Membrane</keyword>
<dbReference type="InterPro" id="IPR008780">
    <property type="entry name" value="Plasmodium_Vir"/>
</dbReference>
<proteinExistence type="predicted"/>
<dbReference type="EMBL" id="FLQU01000681">
    <property type="protein sequence ID" value="SBS89119.1"/>
    <property type="molecule type" value="Genomic_DNA"/>
</dbReference>
<evidence type="ECO:0000313" key="2">
    <source>
        <dbReference type="EMBL" id="SBS89119.1"/>
    </source>
</evidence>
<dbReference type="Proteomes" id="UP000078560">
    <property type="component" value="Unassembled WGS sequence"/>
</dbReference>
<reference evidence="3" key="1">
    <citation type="submission" date="2016-05" db="EMBL/GenBank/DDBJ databases">
        <authorList>
            <person name="Naeem Raeece"/>
        </authorList>
    </citation>
    <scope>NUCLEOTIDE SEQUENCE [LARGE SCALE GENOMIC DNA]</scope>
</reference>
<feature type="transmembrane region" description="Helical" evidence="1">
    <location>
        <begin position="586"/>
        <end position="610"/>
    </location>
</feature>
<name>A0A1A8WAV5_PLAOA</name>
<protein>
    <submittedName>
        <fullName evidence="2">PIR Superfamily Protein</fullName>
    </submittedName>
</protein>
<keyword evidence="1" id="KW-1133">Transmembrane helix</keyword>
<keyword evidence="1" id="KW-0812">Transmembrane</keyword>